<evidence type="ECO:0000313" key="1">
    <source>
        <dbReference type="EMBL" id="KAJ1092883.1"/>
    </source>
</evidence>
<gene>
    <name evidence="1" type="ORF">NDU88_005993</name>
</gene>
<name>A0AAV7LTL4_PLEWA</name>
<dbReference type="Proteomes" id="UP001066276">
    <property type="component" value="Chromosome 11"/>
</dbReference>
<dbReference type="AlphaFoldDB" id="A0AAV7LTL4"/>
<proteinExistence type="predicted"/>
<reference evidence="1" key="1">
    <citation type="journal article" date="2022" name="bioRxiv">
        <title>Sequencing and chromosome-scale assembly of the giantPleurodeles waltlgenome.</title>
        <authorList>
            <person name="Brown T."/>
            <person name="Elewa A."/>
            <person name="Iarovenko S."/>
            <person name="Subramanian E."/>
            <person name="Araus A.J."/>
            <person name="Petzold A."/>
            <person name="Susuki M."/>
            <person name="Suzuki K.-i.T."/>
            <person name="Hayashi T."/>
            <person name="Toyoda A."/>
            <person name="Oliveira C."/>
            <person name="Osipova E."/>
            <person name="Leigh N.D."/>
            <person name="Simon A."/>
            <person name="Yun M.H."/>
        </authorList>
    </citation>
    <scope>NUCLEOTIDE SEQUENCE</scope>
    <source>
        <strain evidence="1">20211129_DDA</strain>
        <tissue evidence="1">Liver</tissue>
    </source>
</reference>
<protein>
    <submittedName>
        <fullName evidence="1">Uncharacterized protein</fullName>
    </submittedName>
</protein>
<dbReference type="EMBL" id="JANPWB010000015">
    <property type="protein sequence ID" value="KAJ1092883.1"/>
    <property type="molecule type" value="Genomic_DNA"/>
</dbReference>
<accession>A0AAV7LTL4</accession>
<comment type="caution">
    <text evidence="1">The sequence shown here is derived from an EMBL/GenBank/DDBJ whole genome shotgun (WGS) entry which is preliminary data.</text>
</comment>
<sequence length="106" mass="11677">MLTLPVASPASSKMRRQEVYDGQCVAGLKSWTMVVRVINAAPTPMWEGGGRCVARGSNVDLHSFPLREEYGEVKVARVVVGEDDCGTRRGGHRFCVEPTCFSLEYN</sequence>
<keyword evidence="2" id="KW-1185">Reference proteome</keyword>
<evidence type="ECO:0000313" key="2">
    <source>
        <dbReference type="Proteomes" id="UP001066276"/>
    </source>
</evidence>
<organism evidence="1 2">
    <name type="scientific">Pleurodeles waltl</name>
    <name type="common">Iberian ribbed newt</name>
    <dbReference type="NCBI Taxonomy" id="8319"/>
    <lineage>
        <taxon>Eukaryota</taxon>
        <taxon>Metazoa</taxon>
        <taxon>Chordata</taxon>
        <taxon>Craniata</taxon>
        <taxon>Vertebrata</taxon>
        <taxon>Euteleostomi</taxon>
        <taxon>Amphibia</taxon>
        <taxon>Batrachia</taxon>
        <taxon>Caudata</taxon>
        <taxon>Salamandroidea</taxon>
        <taxon>Salamandridae</taxon>
        <taxon>Pleurodelinae</taxon>
        <taxon>Pleurodeles</taxon>
    </lineage>
</organism>